<evidence type="ECO:0000313" key="3">
    <source>
        <dbReference type="Proteomes" id="UP001519887"/>
    </source>
</evidence>
<protein>
    <submittedName>
        <fullName evidence="2">Amidohydrolase family protein</fullName>
    </submittedName>
</protein>
<dbReference type="InterPro" id="IPR032466">
    <property type="entry name" value="Metal_Hydrolase"/>
</dbReference>
<dbReference type="Proteomes" id="UP001519887">
    <property type="component" value="Unassembled WGS sequence"/>
</dbReference>
<evidence type="ECO:0000313" key="2">
    <source>
        <dbReference type="EMBL" id="MBW7462442.1"/>
    </source>
</evidence>
<organism evidence="2 3">
    <name type="scientific">Paenibacillus sepulcri</name>
    <dbReference type="NCBI Taxonomy" id="359917"/>
    <lineage>
        <taxon>Bacteria</taxon>
        <taxon>Bacillati</taxon>
        <taxon>Bacillota</taxon>
        <taxon>Bacilli</taxon>
        <taxon>Bacillales</taxon>
        <taxon>Paenibacillaceae</taxon>
        <taxon>Paenibacillus</taxon>
    </lineage>
</organism>
<feature type="non-terminal residue" evidence="2">
    <location>
        <position position="96"/>
    </location>
</feature>
<dbReference type="Gene3D" id="3.20.20.140">
    <property type="entry name" value="Metal-dependent hydrolases"/>
    <property type="match status" value="1"/>
</dbReference>
<gene>
    <name evidence="2" type="ORF">K0U00_51170</name>
</gene>
<dbReference type="EMBL" id="JAHZIK010003946">
    <property type="protein sequence ID" value="MBW7462442.1"/>
    <property type="molecule type" value="Genomic_DNA"/>
</dbReference>
<comment type="caution">
    <text evidence="2">The sequence shown here is derived from an EMBL/GenBank/DDBJ whole genome shotgun (WGS) entry which is preliminary data.</text>
</comment>
<name>A0ABS7CN99_9BACL</name>
<feature type="non-terminal residue" evidence="2">
    <location>
        <position position="1"/>
    </location>
</feature>
<dbReference type="InterPro" id="IPR006680">
    <property type="entry name" value="Amidohydro-rel"/>
</dbReference>
<dbReference type="SUPFAM" id="SSF51556">
    <property type="entry name" value="Metallo-dependent hydrolases"/>
    <property type="match status" value="1"/>
</dbReference>
<feature type="domain" description="Amidohydrolase-related" evidence="1">
    <location>
        <begin position="8"/>
        <end position="94"/>
    </location>
</feature>
<proteinExistence type="predicted"/>
<reference evidence="2 3" key="1">
    <citation type="submission" date="2021-07" db="EMBL/GenBank/DDBJ databases">
        <title>Paenibacillus radiodurans sp. nov., isolated from the southeastern edge of Tengger Desert.</title>
        <authorList>
            <person name="Zhang G."/>
        </authorList>
    </citation>
    <scope>NUCLEOTIDE SEQUENCE [LARGE SCALE GENOMIC DNA]</scope>
    <source>
        <strain evidence="2 3">CCM 7311</strain>
    </source>
</reference>
<accession>A0ABS7CN99</accession>
<sequence length="96" mass="10664">TWLGEYNADGVFKGSIVINHRDPAAAAREIDRWADHPHFVQIQMDTGAMAPFGQRQYHPIFEAAERNGLPVAIHPGGESIGVNKPVWIGYPAHYTE</sequence>
<dbReference type="Pfam" id="PF04909">
    <property type="entry name" value="Amidohydro_2"/>
    <property type="match status" value="1"/>
</dbReference>
<keyword evidence="3" id="KW-1185">Reference proteome</keyword>
<evidence type="ECO:0000259" key="1">
    <source>
        <dbReference type="Pfam" id="PF04909"/>
    </source>
</evidence>